<gene>
    <name evidence="1" type="ORF">FHG71_02190</name>
</gene>
<accession>A0A5C4NJJ0</accession>
<organism evidence="1 2">
    <name type="scientific">Rubellimicrobium roseum</name>
    <dbReference type="NCBI Taxonomy" id="687525"/>
    <lineage>
        <taxon>Bacteria</taxon>
        <taxon>Pseudomonadati</taxon>
        <taxon>Pseudomonadota</taxon>
        <taxon>Alphaproteobacteria</taxon>
        <taxon>Rhodobacterales</taxon>
        <taxon>Roseobacteraceae</taxon>
        <taxon>Rubellimicrobium</taxon>
    </lineage>
</organism>
<dbReference type="RefSeq" id="WP_139079948.1">
    <property type="nucleotide sequence ID" value="NZ_VDFV01000001.1"/>
</dbReference>
<dbReference type="InterPro" id="IPR029024">
    <property type="entry name" value="TerB-like"/>
</dbReference>
<evidence type="ECO:0000313" key="2">
    <source>
        <dbReference type="Proteomes" id="UP000305709"/>
    </source>
</evidence>
<comment type="caution">
    <text evidence="1">The sequence shown here is derived from an EMBL/GenBank/DDBJ whole genome shotgun (WGS) entry which is preliminary data.</text>
</comment>
<dbReference type="EMBL" id="VDFV01000001">
    <property type="protein sequence ID" value="TNC74954.1"/>
    <property type="molecule type" value="Genomic_DNA"/>
</dbReference>
<keyword evidence="2" id="KW-1185">Reference proteome</keyword>
<evidence type="ECO:0000313" key="1">
    <source>
        <dbReference type="EMBL" id="TNC74954.1"/>
    </source>
</evidence>
<dbReference type="OrthoDB" id="7284252at2"/>
<proteinExistence type="predicted"/>
<dbReference type="Pfam" id="PF04391">
    <property type="entry name" value="DUF533"/>
    <property type="match status" value="1"/>
</dbReference>
<reference evidence="1 2" key="1">
    <citation type="submission" date="2019-06" db="EMBL/GenBank/DDBJ databases">
        <authorList>
            <person name="Jiang L."/>
        </authorList>
    </citation>
    <scope>NUCLEOTIDE SEQUENCE [LARGE SCALE GENOMIC DNA]</scope>
    <source>
        <strain evidence="1 2">YIM 48858</strain>
    </source>
</reference>
<protein>
    <submittedName>
        <fullName evidence="1">Tellurite resistance TerB family protein</fullName>
    </submittedName>
</protein>
<dbReference type="Proteomes" id="UP000305709">
    <property type="component" value="Unassembled WGS sequence"/>
</dbReference>
<sequence>MGVIDWLRGRVRDRDGQAAALESGAQEATGARPARPAWDAGTDLRLAVTTKVLDGWLANRRQTLVPHTLNFRALAEEETELLLGLMAAAARADGAVDAREARQLPQALALAGAGEPEARRLGALLEGEEPPLGPLLLRAAEAGLGSHAYAAALLAINRRGRANRAFLDFLAARLGLSPELAASLERRYRA</sequence>
<dbReference type="InterPro" id="IPR007486">
    <property type="entry name" value="YebE"/>
</dbReference>
<name>A0A5C4NJJ0_9RHOB</name>
<dbReference type="AlphaFoldDB" id="A0A5C4NJJ0"/>
<dbReference type="SUPFAM" id="SSF158682">
    <property type="entry name" value="TerB-like"/>
    <property type="match status" value="1"/>
</dbReference>